<dbReference type="Proteomes" id="UP000289691">
    <property type="component" value="Unassembled WGS sequence"/>
</dbReference>
<dbReference type="PROSITE" id="PS51257">
    <property type="entry name" value="PROKAR_LIPOPROTEIN"/>
    <property type="match status" value="1"/>
</dbReference>
<dbReference type="OrthoDB" id="312460at2157"/>
<protein>
    <recommendedName>
        <fullName evidence="4">DUF4157 domain-containing protein</fullName>
    </recommendedName>
</protein>
<dbReference type="EMBL" id="RDFA01000003">
    <property type="protein sequence ID" value="RXK49195.1"/>
    <property type="molecule type" value="Genomic_DNA"/>
</dbReference>
<sequence length="425" mass="45737">MRWAAQIAVCLLVLLAGCNAPFQSPRTDAADSQTATAEPARSDAPGDSVTPLPGTPRPARVTVVNGDLPVRPGPAFARVRHLLDASTGPPIVEVRDQPTREGGLRPEAGEFESLLGIEAPRPAAESEIRVGGATTPDQTVYVAPGDASASRVERTLAHEFVHVVQFDRDVVSRLPDRLPSGRADTTDGEYVVRSLVEGAATYVSTRYTRRYHPVVETEYETLARIYADASAGTRLFWGAYYHGARYVAASVDDPRDLRSVYADPPATTEQLLHRTQDPPTPLTVTVADADSAWVGDSTDSRGELFVRLLLDSELPHDRAAAAAAGWGNDRLVPFYGEKDRSYAWVIRFDDAPNATDARRAVADYLDAYASDSVSGWTRGAATFALRQIDGRTFALLAGERGFVDGASVSTDDGEVVVEPPESTGE</sequence>
<evidence type="ECO:0000313" key="3">
    <source>
        <dbReference type="Proteomes" id="UP000289691"/>
    </source>
</evidence>
<evidence type="ECO:0000313" key="2">
    <source>
        <dbReference type="EMBL" id="RXK49195.1"/>
    </source>
</evidence>
<feature type="compositionally biased region" description="Polar residues" evidence="1">
    <location>
        <begin position="25"/>
        <end position="36"/>
    </location>
</feature>
<proteinExistence type="predicted"/>
<gene>
    <name evidence="2" type="ORF">EAF64_09750</name>
</gene>
<evidence type="ECO:0008006" key="4">
    <source>
        <dbReference type="Google" id="ProtNLM"/>
    </source>
</evidence>
<organism evidence="2 3">
    <name type="scientific">Halorientalis pallida</name>
    <dbReference type="NCBI Taxonomy" id="2479928"/>
    <lineage>
        <taxon>Archaea</taxon>
        <taxon>Methanobacteriati</taxon>
        <taxon>Methanobacteriota</taxon>
        <taxon>Stenosarchaea group</taxon>
        <taxon>Halobacteria</taxon>
        <taxon>Halobacteriales</taxon>
        <taxon>Haloarculaceae</taxon>
        <taxon>Halorientalis</taxon>
    </lineage>
</organism>
<accession>A0A498KWK1</accession>
<keyword evidence="3" id="KW-1185">Reference proteome</keyword>
<dbReference type="RefSeq" id="WP_129068791.1">
    <property type="nucleotide sequence ID" value="NZ_RDFA01000003.1"/>
</dbReference>
<reference evidence="2 3" key="1">
    <citation type="submission" date="2019-01" db="EMBL/GenBank/DDBJ databases">
        <title>Halorientalis sp. F13-25 a new haloarchaeum isolated from hypersaline water.</title>
        <authorList>
            <person name="Ana D.-V."/>
            <person name="Cristina S.-P."/>
            <person name="Antonio V."/>
        </authorList>
    </citation>
    <scope>NUCLEOTIDE SEQUENCE [LARGE SCALE GENOMIC DNA]</scope>
    <source>
        <strain evidence="2 3">F13-25</strain>
    </source>
</reference>
<comment type="caution">
    <text evidence="2">The sequence shown here is derived from an EMBL/GenBank/DDBJ whole genome shotgun (WGS) entry which is preliminary data.</text>
</comment>
<evidence type="ECO:0000256" key="1">
    <source>
        <dbReference type="SAM" id="MobiDB-lite"/>
    </source>
</evidence>
<name>A0A498KWK1_9EURY</name>
<dbReference type="AlphaFoldDB" id="A0A498KWK1"/>
<feature type="region of interest" description="Disordered" evidence="1">
    <location>
        <begin position="25"/>
        <end position="62"/>
    </location>
</feature>